<dbReference type="AlphaFoldDB" id="A0A0E9USX6"/>
<protein>
    <submittedName>
        <fullName evidence="1">Uncharacterized protein</fullName>
    </submittedName>
</protein>
<accession>A0A0E9USX6</accession>
<organism evidence="1">
    <name type="scientific">Anguilla anguilla</name>
    <name type="common">European freshwater eel</name>
    <name type="synonym">Muraena anguilla</name>
    <dbReference type="NCBI Taxonomy" id="7936"/>
    <lineage>
        <taxon>Eukaryota</taxon>
        <taxon>Metazoa</taxon>
        <taxon>Chordata</taxon>
        <taxon>Craniata</taxon>
        <taxon>Vertebrata</taxon>
        <taxon>Euteleostomi</taxon>
        <taxon>Actinopterygii</taxon>
        <taxon>Neopterygii</taxon>
        <taxon>Teleostei</taxon>
        <taxon>Anguilliformes</taxon>
        <taxon>Anguillidae</taxon>
        <taxon>Anguilla</taxon>
    </lineage>
</organism>
<name>A0A0E9USX6_ANGAN</name>
<dbReference type="EMBL" id="GBXM01040499">
    <property type="protein sequence ID" value="JAH68078.1"/>
    <property type="molecule type" value="Transcribed_RNA"/>
</dbReference>
<evidence type="ECO:0000313" key="1">
    <source>
        <dbReference type="EMBL" id="JAH68078.1"/>
    </source>
</evidence>
<reference evidence="1" key="1">
    <citation type="submission" date="2014-11" db="EMBL/GenBank/DDBJ databases">
        <authorList>
            <person name="Amaro Gonzalez C."/>
        </authorList>
    </citation>
    <scope>NUCLEOTIDE SEQUENCE</scope>
</reference>
<proteinExistence type="predicted"/>
<reference evidence="1" key="2">
    <citation type="journal article" date="2015" name="Fish Shellfish Immunol.">
        <title>Early steps in the European eel (Anguilla anguilla)-Vibrio vulnificus interaction in the gills: Role of the RtxA13 toxin.</title>
        <authorList>
            <person name="Callol A."/>
            <person name="Pajuelo D."/>
            <person name="Ebbesson L."/>
            <person name="Teles M."/>
            <person name="MacKenzie S."/>
            <person name="Amaro C."/>
        </authorList>
    </citation>
    <scope>NUCLEOTIDE SEQUENCE</scope>
</reference>
<sequence>MYCFYLLVGNVFDYRIT</sequence>